<dbReference type="EMBL" id="CAJPVJ010004223">
    <property type="protein sequence ID" value="CAG2168415.1"/>
    <property type="molecule type" value="Genomic_DNA"/>
</dbReference>
<proteinExistence type="predicted"/>
<evidence type="ECO:0000256" key="1">
    <source>
        <dbReference type="SAM" id="MobiDB-lite"/>
    </source>
</evidence>
<feature type="compositionally biased region" description="Polar residues" evidence="1">
    <location>
        <begin position="198"/>
        <end position="244"/>
    </location>
</feature>
<name>A0A7R9LZ53_9ACAR</name>
<evidence type="ECO:0000313" key="3">
    <source>
        <dbReference type="Proteomes" id="UP000728032"/>
    </source>
</evidence>
<feature type="region of interest" description="Disordered" evidence="1">
    <location>
        <begin position="159"/>
        <end position="244"/>
    </location>
</feature>
<accession>A0A7R9LZ53</accession>
<gene>
    <name evidence="2" type="ORF">ONB1V03_LOCUS7905</name>
</gene>
<dbReference type="AlphaFoldDB" id="A0A7R9LZ53"/>
<sequence>MSSTATCVVINGSNGDTDSEDIHCFDHIENIVDMKDIEDIAIDYDQMRDLLVFTSDDMNNGLDGRQLNPIECQLNADLIEEYFKPNDISKVLEIIETVDTTRETINDVNTSDNCVIESRDNNTNGVHLIPKRKKQKTSDTKSGKQLRFLFEKFGLRVNDKSRTNGTNGSQVVDNSGRIHTRSQTNSSAKTLKSDETLRQPTDQSSNQVKTIVSKSNPKPYSKTQMLANKDSNNERNVLNDGNLTKNDNQCHRRQLNGNQSKKLVPNNGFKPKVKAFPNHVMQNYSKSCEQIVEPMCAKTSNDNTVAKIHINTVVNHPSVHIYTNQPKAALDITVGPIVTTNRLIIF</sequence>
<protein>
    <submittedName>
        <fullName evidence="2">Uncharacterized protein</fullName>
    </submittedName>
</protein>
<reference evidence="2" key="1">
    <citation type="submission" date="2020-11" db="EMBL/GenBank/DDBJ databases">
        <authorList>
            <person name="Tran Van P."/>
        </authorList>
    </citation>
    <scope>NUCLEOTIDE SEQUENCE</scope>
</reference>
<evidence type="ECO:0000313" key="2">
    <source>
        <dbReference type="EMBL" id="CAD7650619.1"/>
    </source>
</evidence>
<keyword evidence="3" id="KW-1185">Reference proteome</keyword>
<feature type="compositionally biased region" description="Polar residues" evidence="1">
    <location>
        <begin position="163"/>
        <end position="173"/>
    </location>
</feature>
<dbReference type="OrthoDB" id="10671497at2759"/>
<feature type="compositionally biased region" description="Polar residues" evidence="1">
    <location>
        <begin position="181"/>
        <end position="190"/>
    </location>
</feature>
<dbReference type="Proteomes" id="UP000728032">
    <property type="component" value="Unassembled WGS sequence"/>
</dbReference>
<dbReference type="EMBL" id="OC919048">
    <property type="protein sequence ID" value="CAD7650619.1"/>
    <property type="molecule type" value="Genomic_DNA"/>
</dbReference>
<organism evidence="2">
    <name type="scientific">Oppiella nova</name>
    <dbReference type="NCBI Taxonomy" id="334625"/>
    <lineage>
        <taxon>Eukaryota</taxon>
        <taxon>Metazoa</taxon>
        <taxon>Ecdysozoa</taxon>
        <taxon>Arthropoda</taxon>
        <taxon>Chelicerata</taxon>
        <taxon>Arachnida</taxon>
        <taxon>Acari</taxon>
        <taxon>Acariformes</taxon>
        <taxon>Sarcoptiformes</taxon>
        <taxon>Oribatida</taxon>
        <taxon>Brachypylina</taxon>
        <taxon>Oppioidea</taxon>
        <taxon>Oppiidae</taxon>
        <taxon>Oppiella</taxon>
    </lineage>
</organism>